<name>A0AAV8XE64_9CUCU</name>
<dbReference type="InterPro" id="IPR013083">
    <property type="entry name" value="Znf_RING/FYVE/PHD"/>
</dbReference>
<proteinExistence type="predicted"/>
<dbReference type="SUPFAM" id="SSF57903">
    <property type="entry name" value="FYVE/PHD zinc finger"/>
    <property type="match status" value="1"/>
</dbReference>
<protein>
    <recommendedName>
        <fullName evidence="5">PHD-type domain-containing protein</fullName>
    </recommendedName>
</protein>
<dbReference type="Proteomes" id="UP001162162">
    <property type="component" value="Unassembled WGS sequence"/>
</dbReference>
<dbReference type="GO" id="GO:0005634">
    <property type="term" value="C:nucleus"/>
    <property type="evidence" value="ECO:0007669"/>
    <property type="project" value="UniProtKB-SubCell"/>
</dbReference>
<evidence type="ECO:0000256" key="4">
    <source>
        <dbReference type="ARBA" id="ARBA00022833"/>
    </source>
</evidence>
<evidence type="ECO:0000256" key="3">
    <source>
        <dbReference type="ARBA" id="ARBA00022771"/>
    </source>
</evidence>
<dbReference type="InterPro" id="IPR009057">
    <property type="entry name" value="Homeodomain-like_sf"/>
</dbReference>
<sequence length="220" mass="25807">MAEASNGVYKHDSEPQKEVFELELSPVKIKVIYRNMNKNKTKKIFRKYYEDVLRKVLQEIKEGSKLRETCRKYGVPRSTVLDRIKGRIPEPLQRMGPYSVLTTKVEKKKLNLKKENKDYNDNCNSRVKHYCGICTEELVSDTEEKNDKNVGCDKCTKWFHLGCTQFIGLKYSELIANLYSSALLEKQYFTPFFLTSFNSKLLKSFIFSIEDTIRNFMSFV</sequence>
<dbReference type="GO" id="GO:0008270">
    <property type="term" value="F:zinc ion binding"/>
    <property type="evidence" value="ECO:0007669"/>
    <property type="project" value="UniProtKB-KW"/>
</dbReference>
<keyword evidence="3" id="KW-0863">Zinc-finger</keyword>
<feature type="domain" description="PHD-type" evidence="5">
    <location>
        <begin position="131"/>
        <end position="166"/>
    </location>
</feature>
<evidence type="ECO:0000256" key="1">
    <source>
        <dbReference type="ARBA" id="ARBA00004123"/>
    </source>
</evidence>
<evidence type="ECO:0000313" key="6">
    <source>
        <dbReference type="EMBL" id="KAJ8936784.1"/>
    </source>
</evidence>
<dbReference type="SUPFAM" id="SSF46689">
    <property type="entry name" value="Homeodomain-like"/>
    <property type="match status" value="1"/>
</dbReference>
<evidence type="ECO:0000256" key="2">
    <source>
        <dbReference type="ARBA" id="ARBA00022723"/>
    </source>
</evidence>
<reference evidence="6" key="1">
    <citation type="journal article" date="2023" name="Insect Mol. Biol.">
        <title>Genome sequencing provides insights into the evolution of gene families encoding plant cell wall-degrading enzymes in longhorned beetles.</title>
        <authorList>
            <person name="Shin N.R."/>
            <person name="Okamura Y."/>
            <person name="Kirsch R."/>
            <person name="Pauchet Y."/>
        </authorList>
    </citation>
    <scope>NUCLEOTIDE SEQUENCE</scope>
    <source>
        <strain evidence="6">AMC_N1</strain>
    </source>
</reference>
<dbReference type="InterPro" id="IPR011011">
    <property type="entry name" value="Znf_FYVE_PHD"/>
</dbReference>
<evidence type="ECO:0000259" key="5">
    <source>
        <dbReference type="Pfam" id="PF00628"/>
    </source>
</evidence>
<dbReference type="Pfam" id="PF00628">
    <property type="entry name" value="PHD"/>
    <property type="match status" value="1"/>
</dbReference>
<dbReference type="AlphaFoldDB" id="A0AAV8XE64"/>
<keyword evidence="4" id="KW-0862">Zinc</keyword>
<dbReference type="InterPro" id="IPR019787">
    <property type="entry name" value="Znf_PHD-finger"/>
</dbReference>
<feature type="non-terminal residue" evidence="6">
    <location>
        <position position="220"/>
    </location>
</feature>
<comment type="caution">
    <text evidence="6">The sequence shown here is derived from an EMBL/GenBank/DDBJ whole genome shotgun (WGS) entry which is preliminary data.</text>
</comment>
<comment type="subcellular location">
    <subcellularLocation>
        <location evidence="1">Nucleus</location>
    </subcellularLocation>
</comment>
<dbReference type="Gene3D" id="3.30.40.10">
    <property type="entry name" value="Zinc/RING finger domain, C3HC4 (zinc finger)"/>
    <property type="match status" value="1"/>
</dbReference>
<organism evidence="6 7">
    <name type="scientific">Aromia moschata</name>
    <dbReference type="NCBI Taxonomy" id="1265417"/>
    <lineage>
        <taxon>Eukaryota</taxon>
        <taxon>Metazoa</taxon>
        <taxon>Ecdysozoa</taxon>
        <taxon>Arthropoda</taxon>
        <taxon>Hexapoda</taxon>
        <taxon>Insecta</taxon>
        <taxon>Pterygota</taxon>
        <taxon>Neoptera</taxon>
        <taxon>Endopterygota</taxon>
        <taxon>Coleoptera</taxon>
        <taxon>Polyphaga</taxon>
        <taxon>Cucujiformia</taxon>
        <taxon>Chrysomeloidea</taxon>
        <taxon>Cerambycidae</taxon>
        <taxon>Cerambycinae</taxon>
        <taxon>Callichromatini</taxon>
        <taxon>Aromia</taxon>
    </lineage>
</organism>
<dbReference type="EMBL" id="JAPWTK010000712">
    <property type="protein sequence ID" value="KAJ8936784.1"/>
    <property type="molecule type" value="Genomic_DNA"/>
</dbReference>
<evidence type="ECO:0000313" key="7">
    <source>
        <dbReference type="Proteomes" id="UP001162162"/>
    </source>
</evidence>
<gene>
    <name evidence="6" type="ORF">NQ318_009000</name>
</gene>
<keyword evidence="2" id="KW-0479">Metal-binding</keyword>
<dbReference type="CDD" id="cd15517">
    <property type="entry name" value="PHD_TCF19_like"/>
    <property type="match status" value="1"/>
</dbReference>
<accession>A0AAV8XE64</accession>
<keyword evidence="7" id="KW-1185">Reference proteome</keyword>